<dbReference type="InterPro" id="IPR036390">
    <property type="entry name" value="WH_DNA-bd_sf"/>
</dbReference>
<dbReference type="InterPro" id="IPR000485">
    <property type="entry name" value="AsnC-type_HTH_dom"/>
</dbReference>
<reference evidence="6" key="1">
    <citation type="journal article" date="2019" name="Int. J. Syst. Evol. Microbiol.">
        <title>The Global Catalogue of Microorganisms (GCM) 10K type strain sequencing project: providing services to taxonomists for standard genome sequencing and annotation.</title>
        <authorList>
            <consortium name="The Broad Institute Genomics Platform"/>
            <consortium name="The Broad Institute Genome Sequencing Center for Infectious Disease"/>
            <person name="Wu L."/>
            <person name="Ma J."/>
        </authorList>
    </citation>
    <scope>NUCLEOTIDE SEQUENCE [LARGE SCALE GENOMIC DNA]</scope>
    <source>
        <strain evidence="6">JCM 3399</strain>
    </source>
</reference>
<keyword evidence="2" id="KW-0238">DNA-binding</keyword>
<sequence length="137" mass="15417">MANAELAARVGLTASPCLRRVRQLEAAGVIRGYRALLDYNSLNCELQAFVTLVMHREDRSNVERFEHEVAQLPPVIEAHRLFGDPDYLLRVAVHDVQAYERFYSEVLCDLPGVVQVTSHLIMKEVKQDRGIPTGSGQ</sequence>
<name>A0ABQ2ULZ1_9ACTN</name>
<dbReference type="PROSITE" id="PS50956">
    <property type="entry name" value="HTH_ASNC_2"/>
    <property type="match status" value="1"/>
</dbReference>
<evidence type="ECO:0000256" key="2">
    <source>
        <dbReference type="ARBA" id="ARBA00023125"/>
    </source>
</evidence>
<accession>A0ABQ2ULZ1</accession>
<dbReference type="InterPro" id="IPR019888">
    <property type="entry name" value="Tscrpt_reg_AsnC-like"/>
</dbReference>
<dbReference type="InterPro" id="IPR036388">
    <property type="entry name" value="WH-like_DNA-bd_sf"/>
</dbReference>
<dbReference type="PANTHER" id="PTHR30154:SF34">
    <property type="entry name" value="TRANSCRIPTIONAL REGULATOR AZLB"/>
    <property type="match status" value="1"/>
</dbReference>
<dbReference type="Proteomes" id="UP000654471">
    <property type="component" value="Unassembled WGS sequence"/>
</dbReference>
<organism evidence="5 6">
    <name type="scientific">Streptomyces albospinus</name>
    <dbReference type="NCBI Taxonomy" id="285515"/>
    <lineage>
        <taxon>Bacteria</taxon>
        <taxon>Bacillati</taxon>
        <taxon>Actinomycetota</taxon>
        <taxon>Actinomycetes</taxon>
        <taxon>Kitasatosporales</taxon>
        <taxon>Streptomycetaceae</taxon>
        <taxon>Streptomyces</taxon>
    </lineage>
</organism>
<comment type="caution">
    <text evidence="5">The sequence shown here is derived from an EMBL/GenBank/DDBJ whole genome shotgun (WGS) entry which is preliminary data.</text>
</comment>
<dbReference type="SUPFAM" id="SSF54909">
    <property type="entry name" value="Dimeric alpha+beta barrel"/>
    <property type="match status" value="1"/>
</dbReference>
<proteinExistence type="predicted"/>
<keyword evidence="3" id="KW-0804">Transcription</keyword>
<dbReference type="PROSITE" id="PS00519">
    <property type="entry name" value="HTH_ASNC_1"/>
    <property type="match status" value="1"/>
</dbReference>
<protein>
    <submittedName>
        <fullName evidence="5">AsnC family transcriptional regulator</fullName>
    </submittedName>
</protein>
<evidence type="ECO:0000313" key="5">
    <source>
        <dbReference type="EMBL" id="GGU44342.1"/>
    </source>
</evidence>
<dbReference type="InterPro" id="IPR019887">
    <property type="entry name" value="Tscrpt_reg_AsnC/Lrp_C"/>
</dbReference>
<dbReference type="PANTHER" id="PTHR30154">
    <property type="entry name" value="LEUCINE-RESPONSIVE REGULATORY PROTEIN"/>
    <property type="match status" value="1"/>
</dbReference>
<dbReference type="InterPro" id="IPR011008">
    <property type="entry name" value="Dimeric_a/b-barrel"/>
</dbReference>
<evidence type="ECO:0000259" key="4">
    <source>
        <dbReference type="PROSITE" id="PS50956"/>
    </source>
</evidence>
<dbReference type="InterPro" id="IPR019885">
    <property type="entry name" value="Tscrpt_reg_HTH_AsnC-type_CS"/>
</dbReference>
<dbReference type="SMART" id="SM00344">
    <property type="entry name" value="HTH_ASNC"/>
    <property type="match status" value="1"/>
</dbReference>
<dbReference type="SUPFAM" id="SSF46785">
    <property type="entry name" value="Winged helix' DNA-binding domain"/>
    <property type="match status" value="1"/>
</dbReference>
<dbReference type="Gene3D" id="1.10.10.10">
    <property type="entry name" value="Winged helix-like DNA-binding domain superfamily/Winged helix DNA-binding domain"/>
    <property type="match status" value="1"/>
</dbReference>
<dbReference type="EMBL" id="BMRP01000001">
    <property type="protein sequence ID" value="GGU44342.1"/>
    <property type="molecule type" value="Genomic_DNA"/>
</dbReference>
<dbReference type="Pfam" id="PF13412">
    <property type="entry name" value="HTH_24"/>
    <property type="match status" value="1"/>
</dbReference>
<gene>
    <name evidence="5" type="ORF">GCM10010211_04900</name>
</gene>
<dbReference type="Gene3D" id="3.30.70.920">
    <property type="match status" value="1"/>
</dbReference>
<keyword evidence="6" id="KW-1185">Reference proteome</keyword>
<evidence type="ECO:0000256" key="1">
    <source>
        <dbReference type="ARBA" id="ARBA00023015"/>
    </source>
</evidence>
<feature type="domain" description="HTH asnC-type" evidence="4">
    <location>
        <begin position="1"/>
        <end position="45"/>
    </location>
</feature>
<evidence type="ECO:0000256" key="3">
    <source>
        <dbReference type="ARBA" id="ARBA00023163"/>
    </source>
</evidence>
<keyword evidence="1" id="KW-0805">Transcription regulation</keyword>
<evidence type="ECO:0000313" key="6">
    <source>
        <dbReference type="Proteomes" id="UP000654471"/>
    </source>
</evidence>
<dbReference type="Pfam" id="PF01037">
    <property type="entry name" value="AsnC_trans_reg"/>
    <property type="match status" value="1"/>
</dbReference>